<feature type="transmembrane region" description="Helical" evidence="1">
    <location>
        <begin position="12"/>
        <end position="34"/>
    </location>
</feature>
<organism evidence="2 3">
    <name type="scientific">Halorientalis brevis</name>
    <dbReference type="NCBI Taxonomy" id="1126241"/>
    <lineage>
        <taxon>Archaea</taxon>
        <taxon>Methanobacteriati</taxon>
        <taxon>Methanobacteriota</taxon>
        <taxon>Stenosarchaea group</taxon>
        <taxon>Halobacteria</taxon>
        <taxon>Halobacteriales</taxon>
        <taxon>Haloarculaceae</taxon>
        <taxon>Halorientalis</taxon>
    </lineage>
</organism>
<reference evidence="2 3" key="1">
    <citation type="journal article" date="2019" name="Int. J. Syst. Evol. Microbiol.">
        <title>The Global Catalogue of Microorganisms (GCM) 10K type strain sequencing project: providing services to taxonomists for standard genome sequencing and annotation.</title>
        <authorList>
            <consortium name="The Broad Institute Genomics Platform"/>
            <consortium name="The Broad Institute Genome Sequencing Center for Infectious Disease"/>
            <person name="Wu L."/>
            <person name="Ma J."/>
        </authorList>
    </citation>
    <scope>NUCLEOTIDE SEQUENCE [LARGE SCALE GENOMIC DNA]</scope>
    <source>
        <strain evidence="2 3">CGMCC 1.12125</strain>
    </source>
</reference>
<keyword evidence="1" id="KW-0812">Transmembrane</keyword>
<dbReference type="AlphaFoldDB" id="A0ABD6CB38"/>
<sequence>MSSKTFDRETLLDLTVNGIPLGIMVFFVIAYAFVNPFGWNDLVSTLQFSIIIVTALLLSILTYFAGKAISEAEAEMEAAE</sequence>
<dbReference type="EMBL" id="JBHUDJ010000003">
    <property type="protein sequence ID" value="MFD1587214.1"/>
    <property type="molecule type" value="Genomic_DNA"/>
</dbReference>
<proteinExistence type="predicted"/>
<accession>A0ABD6CB38</accession>
<dbReference type="Proteomes" id="UP001597119">
    <property type="component" value="Unassembled WGS sequence"/>
</dbReference>
<name>A0ABD6CB38_9EURY</name>
<keyword evidence="3" id="KW-1185">Reference proteome</keyword>
<dbReference type="RefSeq" id="WP_247374410.1">
    <property type="nucleotide sequence ID" value="NZ_JALLGV010000001.1"/>
</dbReference>
<protein>
    <submittedName>
        <fullName evidence="2">DUF6684 family protein</fullName>
    </submittedName>
</protein>
<keyword evidence="1" id="KW-0472">Membrane</keyword>
<comment type="caution">
    <text evidence="2">The sequence shown here is derived from an EMBL/GenBank/DDBJ whole genome shotgun (WGS) entry which is preliminary data.</text>
</comment>
<dbReference type="InterPro" id="IPR046506">
    <property type="entry name" value="DUF6684"/>
</dbReference>
<feature type="transmembrane region" description="Helical" evidence="1">
    <location>
        <begin position="46"/>
        <end position="66"/>
    </location>
</feature>
<keyword evidence="1" id="KW-1133">Transmembrane helix</keyword>
<evidence type="ECO:0000313" key="3">
    <source>
        <dbReference type="Proteomes" id="UP001597119"/>
    </source>
</evidence>
<evidence type="ECO:0000313" key="2">
    <source>
        <dbReference type="EMBL" id="MFD1587214.1"/>
    </source>
</evidence>
<dbReference type="Pfam" id="PF20389">
    <property type="entry name" value="DUF6684"/>
    <property type="match status" value="1"/>
</dbReference>
<evidence type="ECO:0000256" key="1">
    <source>
        <dbReference type="SAM" id="Phobius"/>
    </source>
</evidence>
<gene>
    <name evidence="2" type="ORF">ACFR9U_09480</name>
</gene>